<name>A0ABQ5QNV9_9ACTN</name>
<feature type="chain" id="PRO_5047479772" description="DUF4352 domain-containing protein" evidence="1">
    <location>
        <begin position="34"/>
        <end position="198"/>
    </location>
</feature>
<feature type="signal peptide" evidence="1">
    <location>
        <begin position="1"/>
        <end position="33"/>
    </location>
</feature>
<evidence type="ECO:0000313" key="3">
    <source>
        <dbReference type="Proteomes" id="UP001144280"/>
    </source>
</evidence>
<proteinExistence type="predicted"/>
<evidence type="ECO:0008006" key="4">
    <source>
        <dbReference type="Google" id="ProtNLM"/>
    </source>
</evidence>
<comment type="caution">
    <text evidence="2">The sequence shown here is derived from an EMBL/GenBank/DDBJ whole genome shotgun (WGS) entry which is preliminary data.</text>
</comment>
<dbReference type="Proteomes" id="UP001144280">
    <property type="component" value="Unassembled WGS sequence"/>
</dbReference>
<evidence type="ECO:0000256" key="1">
    <source>
        <dbReference type="SAM" id="SignalP"/>
    </source>
</evidence>
<dbReference type="EMBL" id="BSDI01000007">
    <property type="protein sequence ID" value="GLH96341.1"/>
    <property type="molecule type" value="Genomic_DNA"/>
</dbReference>
<keyword evidence="3" id="KW-1185">Reference proteome</keyword>
<gene>
    <name evidence="2" type="ORF">Pa4123_16150</name>
</gene>
<sequence>MHANVGGGHGGRWLRPLLLAAASALALAGTSQAALAVLDRDARPAVAAHARSGDGIAATVTHAAEVGRPHEHDQGNSGGGQGFRMPLSMMPGMPPEGQVRMSVALTLANTAAVGRPIDPPGEFTLTDDRTGQSWPAIADTFGGLPRLGPATVVNGTLFFDLPPVPSSAQLVVDWKRDGRSYRLAVPRESGFTEHSHES</sequence>
<dbReference type="RefSeq" id="WP_281893536.1">
    <property type="nucleotide sequence ID" value="NZ_BSDI01000007.1"/>
</dbReference>
<reference evidence="2" key="1">
    <citation type="submission" date="2022-12" db="EMBL/GenBank/DDBJ databases">
        <title>New Phytohabitans aurantiacus sp. RD004123 nov., an actinomycete isolated from soil.</title>
        <authorList>
            <person name="Triningsih D.W."/>
            <person name="Harunari E."/>
            <person name="Igarashi Y."/>
        </authorList>
    </citation>
    <scope>NUCLEOTIDE SEQUENCE</scope>
    <source>
        <strain evidence="2">RD004123</strain>
    </source>
</reference>
<keyword evidence="1" id="KW-0732">Signal</keyword>
<accession>A0ABQ5QNV9</accession>
<protein>
    <recommendedName>
        <fullName evidence="4">DUF4352 domain-containing protein</fullName>
    </recommendedName>
</protein>
<evidence type="ECO:0000313" key="2">
    <source>
        <dbReference type="EMBL" id="GLH96341.1"/>
    </source>
</evidence>
<organism evidence="2 3">
    <name type="scientific">Phytohabitans aurantiacus</name>
    <dbReference type="NCBI Taxonomy" id="3016789"/>
    <lineage>
        <taxon>Bacteria</taxon>
        <taxon>Bacillati</taxon>
        <taxon>Actinomycetota</taxon>
        <taxon>Actinomycetes</taxon>
        <taxon>Micromonosporales</taxon>
        <taxon>Micromonosporaceae</taxon>
    </lineage>
</organism>